<reference evidence="1 2" key="1">
    <citation type="journal article" date="2015" name="PLoS ONE">
        <title>Genome Sequence of Bacillus endophyticus and Analysis of Its Companion Mechanism in the Ketogulonigenium vulgare-Bacillus Strain Consortium.</title>
        <authorList>
            <person name="Jia N."/>
            <person name="Du J."/>
            <person name="Ding M.Z."/>
            <person name="Gao F."/>
            <person name="Yuan Y.J."/>
        </authorList>
    </citation>
    <scope>NUCLEOTIDE SEQUENCE [LARGE SCALE GENOMIC DNA]</scope>
    <source>
        <strain evidence="1 2">Hbe603</strain>
    </source>
</reference>
<dbReference type="KEGG" id="beo:BEH_19230"/>
<accession>A0A0H4KNV8</accession>
<gene>
    <name evidence="1" type="ORF">BEH_19230</name>
</gene>
<dbReference type="Proteomes" id="UP000036202">
    <property type="component" value="Chromosome"/>
</dbReference>
<proteinExistence type="predicted"/>
<accession>A0A1X7D1K8</accession>
<reference evidence="2" key="2">
    <citation type="submission" date="2015-06" db="EMBL/GenBank/DDBJ databases">
        <title>Genome Sequence of Bacillus endophyticus and Analysis of its Companion Mechanism in the Ketogulonigenium vulgare-Bacillus strain Consortium.</title>
        <authorList>
            <person name="Jia N."/>
            <person name="Du J."/>
            <person name="Ding M.-Z."/>
            <person name="Gao F."/>
            <person name="Yuan Y.-J."/>
        </authorList>
    </citation>
    <scope>NUCLEOTIDE SEQUENCE [LARGE SCALE GENOMIC DNA]</scope>
    <source>
        <strain evidence="2">Hbe603</strain>
    </source>
</reference>
<dbReference type="EMBL" id="CP011974">
    <property type="protein sequence ID" value="AKO94034.1"/>
    <property type="molecule type" value="Genomic_DNA"/>
</dbReference>
<sequence>MKTWWDVTVQACKVFVLFVSFTVLFYCALLWVYEEYQNYHRYDVPEGSAVKVANMVHEEEKSWIERLVMFYHNGE</sequence>
<keyword evidence="2" id="KW-1185">Reference proteome</keyword>
<dbReference type="PATRIC" id="fig|135735.6.peg.4080"/>
<organism evidence="1 2">
    <name type="scientific">Priestia filamentosa</name>
    <dbReference type="NCBI Taxonomy" id="1402861"/>
    <lineage>
        <taxon>Bacteria</taxon>
        <taxon>Bacillati</taxon>
        <taxon>Bacillota</taxon>
        <taxon>Bacilli</taxon>
        <taxon>Bacillales</taxon>
        <taxon>Bacillaceae</taxon>
        <taxon>Priestia</taxon>
    </lineage>
</organism>
<dbReference type="OrthoDB" id="2691647at2"/>
<name>A0A0H4KNV8_9BACI</name>
<evidence type="ECO:0000313" key="2">
    <source>
        <dbReference type="Proteomes" id="UP000036202"/>
    </source>
</evidence>
<dbReference type="eggNOG" id="ENOG50333IZ">
    <property type="taxonomic scope" value="Bacteria"/>
</dbReference>
<dbReference type="GeneID" id="93700033"/>
<protein>
    <submittedName>
        <fullName evidence="1">Uncharacterized protein</fullName>
    </submittedName>
</protein>
<dbReference type="InterPro" id="IPR025321">
    <property type="entry name" value="DUF4227"/>
</dbReference>
<evidence type="ECO:0000313" key="1">
    <source>
        <dbReference type="EMBL" id="AKO94034.1"/>
    </source>
</evidence>
<dbReference type="Pfam" id="PF14004">
    <property type="entry name" value="DUF4227"/>
    <property type="match status" value="1"/>
</dbReference>
<dbReference type="AlphaFoldDB" id="A0A0H4KNV8"/>
<dbReference type="RefSeq" id="WP_019391605.1">
    <property type="nucleotide sequence ID" value="NZ_ALIM01000014.1"/>
</dbReference>